<dbReference type="OMA" id="ALDCHAN"/>
<organism evidence="2 3">
    <name type="scientific">Tetrapisispora phaffii (strain ATCC 24235 / CBS 4417 / NBRC 1672 / NRRL Y-8282 / UCD 70-5)</name>
    <name type="common">Yeast</name>
    <name type="synonym">Fabospora phaffii</name>
    <dbReference type="NCBI Taxonomy" id="1071381"/>
    <lineage>
        <taxon>Eukaryota</taxon>
        <taxon>Fungi</taxon>
        <taxon>Dikarya</taxon>
        <taxon>Ascomycota</taxon>
        <taxon>Saccharomycotina</taxon>
        <taxon>Saccharomycetes</taxon>
        <taxon>Saccharomycetales</taxon>
        <taxon>Saccharomycetaceae</taxon>
        <taxon>Tetrapisispora</taxon>
    </lineage>
</organism>
<gene>
    <name evidence="2" type="primary">TPHA0O00900</name>
    <name evidence="2" type="ordered locus">TPHA_0O00900</name>
</gene>
<name>G8C1N1_TETPH</name>
<reference evidence="2 3" key="1">
    <citation type="journal article" date="2011" name="Proc. Natl. Acad. Sci. U.S.A.">
        <title>Evolutionary erosion of yeast sex chromosomes by mating-type switching accidents.</title>
        <authorList>
            <person name="Gordon J.L."/>
            <person name="Armisen D."/>
            <person name="Proux-Wera E."/>
            <person name="Oheigeartaigh S.S."/>
            <person name="Byrne K.P."/>
            <person name="Wolfe K.H."/>
        </authorList>
    </citation>
    <scope>NUCLEOTIDE SEQUENCE [LARGE SCALE GENOMIC DNA]</scope>
    <source>
        <strain evidence="3">ATCC 24235 / CBS 4417 / NBRC 1672 / NRRL Y-8282 / UCD 70-5</strain>
    </source>
</reference>
<keyword evidence="3" id="KW-1185">Reference proteome</keyword>
<dbReference type="KEGG" id="tpf:TPHA_0O00900"/>
<dbReference type="InterPro" id="IPR001163">
    <property type="entry name" value="Sm_dom_euk/arc"/>
</dbReference>
<dbReference type="CDD" id="cd06168">
    <property type="entry name" value="LSMD1"/>
    <property type="match status" value="1"/>
</dbReference>
<dbReference type="SMART" id="SM00651">
    <property type="entry name" value="Sm"/>
    <property type="match status" value="1"/>
</dbReference>
<proteinExistence type="predicted"/>
<sequence length="99" mass="11016">MDKLQLHDFIGKTLYININDTRVIRGSLVALDAQLNLLINHAQELCIGDRINEKGESVDNARLMGLVSVPQASILSIKIAKNDMDNIISFKKDLLKSVI</sequence>
<dbReference type="Proteomes" id="UP000005666">
    <property type="component" value="Chromosome 15"/>
</dbReference>
<dbReference type="AlphaFoldDB" id="G8C1N1"/>
<dbReference type="HOGENOM" id="CLU_076902_9_0_1"/>
<feature type="domain" description="Sm" evidence="1">
    <location>
        <begin position="4"/>
        <end position="79"/>
    </location>
</feature>
<protein>
    <recommendedName>
        <fullName evidence="1">Sm domain-containing protein</fullName>
    </recommendedName>
</protein>
<dbReference type="InterPro" id="IPR010920">
    <property type="entry name" value="LSM_dom_sf"/>
</dbReference>
<dbReference type="InterPro" id="IPR034110">
    <property type="entry name" value="LSMD1_Sm"/>
</dbReference>
<dbReference type="RefSeq" id="XP_003688493.1">
    <property type="nucleotide sequence ID" value="XM_003688445.1"/>
</dbReference>
<dbReference type="SUPFAM" id="SSF50182">
    <property type="entry name" value="Sm-like ribonucleoproteins"/>
    <property type="match status" value="1"/>
</dbReference>
<dbReference type="eggNOG" id="ENOG502SDEV">
    <property type="taxonomic scope" value="Eukaryota"/>
</dbReference>
<dbReference type="GeneID" id="11530647"/>
<accession>G8C1N1</accession>
<dbReference type="Pfam" id="PF01423">
    <property type="entry name" value="LSM"/>
    <property type="match status" value="1"/>
</dbReference>
<dbReference type="GO" id="GO:0031417">
    <property type="term" value="C:NatC complex"/>
    <property type="evidence" value="ECO:0007669"/>
    <property type="project" value="EnsemblFungi"/>
</dbReference>
<dbReference type="GO" id="GO:0004596">
    <property type="term" value="F:protein-N-terminal amino-acid acetyltransferase activity"/>
    <property type="evidence" value="ECO:0007669"/>
    <property type="project" value="EnsemblFungi"/>
</dbReference>
<evidence type="ECO:0000313" key="3">
    <source>
        <dbReference type="Proteomes" id="UP000005666"/>
    </source>
</evidence>
<dbReference type="OrthoDB" id="368909at2759"/>
<dbReference type="STRING" id="1071381.G8C1N1"/>
<evidence type="ECO:0000313" key="2">
    <source>
        <dbReference type="EMBL" id="CCE66059.1"/>
    </source>
</evidence>
<dbReference type="Gene3D" id="2.30.30.100">
    <property type="match status" value="1"/>
</dbReference>
<dbReference type="EMBL" id="HE612870">
    <property type="protein sequence ID" value="CCE66059.1"/>
    <property type="molecule type" value="Genomic_DNA"/>
</dbReference>
<evidence type="ECO:0000259" key="1">
    <source>
        <dbReference type="SMART" id="SM00651"/>
    </source>
</evidence>